<dbReference type="GO" id="GO:0034511">
    <property type="term" value="F:U3 snoRNA binding"/>
    <property type="evidence" value="ECO:0007669"/>
    <property type="project" value="TreeGrafter"/>
</dbReference>
<dbReference type="EMBL" id="CAMPGE010025977">
    <property type="protein sequence ID" value="CAI2383678.1"/>
    <property type="molecule type" value="Genomic_DNA"/>
</dbReference>
<dbReference type="InterPro" id="IPR013934">
    <property type="entry name" value="Utp13_C"/>
</dbReference>
<dbReference type="Pfam" id="PF08625">
    <property type="entry name" value="Utp13"/>
    <property type="match status" value="1"/>
</dbReference>
<dbReference type="PROSITE" id="PS00678">
    <property type="entry name" value="WD_REPEATS_1"/>
    <property type="match status" value="3"/>
</dbReference>
<comment type="subcellular location">
    <subcellularLocation>
        <location evidence="1">Nucleus</location>
        <location evidence="1">Nucleolus</location>
    </subcellularLocation>
</comment>
<feature type="repeat" description="WD" evidence="5">
    <location>
        <begin position="217"/>
        <end position="258"/>
    </location>
</feature>
<keyword evidence="3" id="KW-0677">Repeat</keyword>
<dbReference type="Proteomes" id="UP001295684">
    <property type="component" value="Unassembled WGS sequence"/>
</dbReference>
<gene>
    <name evidence="7" type="ORF">ECRASSUSDP1_LOCUS25187</name>
</gene>
<dbReference type="SMART" id="SM00320">
    <property type="entry name" value="WD40"/>
    <property type="match status" value="11"/>
</dbReference>
<dbReference type="PROSITE" id="PS50294">
    <property type="entry name" value="WD_REPEATS_REGION"/>
    <property type="match status" value="6"/>
</dbReference>
<dbReference type="GO" id="GO:0000472">
    <property type="term" value="P:endonucleolytic cleavage to generate mature 5'-end of SSU-rRNA from (SSU-rRNA, 5.8S rRNA, LSU-rRNA)"/>
    <property type="evidence" value="ECO:0007669"/>
    <property type="project" value="TreeGrafter"/>
</dbReference>
<dbReference type="PROSITE" id="PS50082">
    <property type="entry name" value="WD_REPEATS_2"/>
    <property type="match status" value="7"/>
</dbReference>
<feature type="repeat" description="WD" evidence="5">
    <location>
        <begin position="595"/>
        <end position="636"/>
    </location>
</feature>
<evidence type="ECO:0000313" key="8">
    <source>
        <dbReference type="Proteomes" id="UP001295684"/>
    </source>
</evidence>
<dbReference type="InterPro" id="IPR019775">
    <property type="entry name" value="WD40_repeat_CS"/>
</dbReference>
<evidence type="ECO:0000256" key="3">
    <source>
        <dbReference type="ARBA" id="ARBA00022737"/>
    </source>
</evidence>
<dbReference type="GO" id="GO:0032040">
    <property type="term" value="C:small-subunit processome"/>
    <property type="evidence" value="ECO:0007669"/>
    <property type="project" value="InterPro"/>
</dbReference>
<feature type="repeat" description="WD" evidence="5">
    <location>
        <begin position="509"/>
        <end position="552"/>
    </location>
</feature>
<feature type="repeat" description="WD" evidence="5">
    <location>
        <begin position="169"/>
        <end position="208"/>
    </location>
</feature>
<dbReference type="PRINTS" id="PR00320">
    <property type="entry name" value="GPROTEINBRPT"/>
</dbReference>
<keyword evidence="8" id="KW-1185">Reference proteome</keyword>
<dbReference type="GO" id="GO:0030686">
    <property type="term" value="C:90S preribosome"/>
    <property type="evidence" value="ECO:0007669"/>
    <property type="project" value="TreeGrafter"/>
</dbReference>
<reference evidence="7" key="1">
    <citation type="submission" date="2023-07" db="EMBL/GenBank/DDBJ databases">
        <authorList>
            <consortium name="AG Swart"/>
            <person name="Singh M."/>
            <person name="Singh A."/>
            <person name="Seah K."/>
            <person name="Emmerich C."/>
        </authorList>
    </citation>
    <scope>NUCLEOTIDE SEQUENCE</scope>
    <source>
        <strain evidence="7">DP1</strain>
    </source>
</reference>
<organism evidence="7 8">
    <name type="scientific">Euplotes crassus</name>
    <dbReference type="NCBI Taxonomy" id="5936"/>
    <lineage>
        <taxon>Eukaryota</taxon>
        <taxon>Sar</taxon>
        <taxon>Alveolata</taxon>
        <taxon>Ciliophora</taxon>
        <taxon>Intramacronucleata</taxon>
        <taxon>Spirotrichea</taxon>
        <taxon>Hypotrichia</taxon>
        <taxon>Euplotida</taxon>
        <taxon>Euplotidae</taxon>
        <taxon>Moneuplotes</taxon>
    </lineage>
</organism>
<dbReference type="Gene3D" id="2.130.10.10">
    <property type="entry name" value="YVTN repeat-like/Quinoprotein amine dehydrogenase"/>
    <property type="match status" value="3"/>
</dbReference>
<dbReference type="SUPFAM" id="SSF50998">
    <property type="entry name" value="Quinoprotein alcohol dehydrogenase-like"/>
    <property type="match status" value="1"/>
</dbReference>
<feature type="repeat" description="WD" evidence="5">
    <location>
        <begin position="553"/>
        <end position="594"/>
    </location>
</feature>
<feature type="repeat" description="WD" evidence="5">
    <location>
        <begin position="449"/>
        <end position="483"/>
    </location>
</feature>
<dbReference type="InterPro" id="IPR011047">
    <property type="entry name" value="Quinoprotein_ADH-like_sf"/>
</dbReference>
<proteinExistence type="predicted"/>
<evidence type="ECO:0000256" key="4">
    <source>
        <dbReference type="ARBA" id="ARBA00023242"/>
    </source>
</evidence>
<dbReference type="PANTHER" id="PTHR19854:SF15">
    <property type="entry name" value="TRANSDUCIN BETA-LIKE PROTEIN 3"/>
    <property type="match status" value="1"/>
</dbReference>
<dbReference type="PANTHER" id="PTHR19854">
    <property type="entry name" value="TRANSDUCIN BETA-LIKE 3"/>
    <property type="match status" value="1"/>
</dbReference>
<dbReference type="InterPro" id="IPR015943">
    <property type="entry name" value="WD40/YVTN_repeat-like_dom_sf"/>
</dbReference>
<feature type="repeat" description="WD" evidence="5">
    <location>
        <begin position="402"/>
        <end position="432"/>
    </location>
</feature>
<dbReference type="Pfam" id="PF00400">
    <property type="entry name" value="WD40"/>
    <property type="match status" value="9"/>
</dbReference>
<name>A0AAD2D8V8_EUPCR</name>
<comment type="caution">
    <text evidence="7">The sequence shown here is derived from an EMBL/GenBank/DDBJ whole genome shotgun (WGS) entry which is preliminary data.</text>
</comment>
<dbReference type="SUPFAM" id="SSF50978">
    <property type="entry name" value="WD40 repeat-like"/>
    <property type="match status" value="1"/>
</dbReference>
<feature type="domain" description="U3 small nucleolar RNA-associated protein 13 C-terminal" evidence="6">
    <location>
        <begin position="691"/>
        <end position="890"/>
    </location>
</feature>
<evidence type="ECO:0000256" key="5">
    <source>
        <dbReference type="PROSITE-ProRule" id="PRU00221"/>
    </source>
</evidence>
<evidence type="ECO:0000259" key="6">
    <source>
        <dbReference type="Pfam" id="PF08625"/>
    </source>
</evidence>
<accession>A0AAD2D8V8</accession>
<evidence type="ECO:0000256" key="1">
    <source>
        <dbReference type="ARBA" id="ARBA00004604"/>
    </source>
</evidence>
<keyword evidence="4" id="KW-0539">Nucleus</keyword>
<dbReference type="InterPro" id="IPR036322">
    <property type="entry name" value="WD40_repeat_dom_sf"/>
</dbReference>
<protein>
    <recommendedName>
        <fullName evidence="6">U3 small nucleolar RNA-associated protein 13 C-terminal domain-containing protein</fullName>
    </recommendedName>
</protein>
<evidence type="ECO:0000313" key="7">
    <source>
        <dbReference type="EMBL" id="CAI2383678.1"/>
    </source>
</evidence>
<dbReference type="CDD" id="cd00200">
    <property type="entry name" value="WD40"/>
    <property type="match status" value="1"/>
</dbReference>
<sequence>MADAVVVDPAILAKLKFMAPVVKEAPEEEQISTKSLISKTWRPERSIEAVCSGGNFEFSKNSEIAYSLHDGKVYCSNTSNMKVERVIEFDQEFILTFTVRNDILITSGKYGGLRIWNLVTGTCLKYMGTGGSIINEMRLDASGTYLACATADRKVKVFDIRKNKVTHEFYGHKLSVNLVRWMPNKEHKKDKMMIFSASEDGLIKVWDLVLNACVGTLKYHRSQIPTMEFTNDCKTLIVSSRDQKLSFWNLKDNKFDKIGAVRLEEDIEGMHYVNLKVAEGKTLPYLITGGTEGALRILDINNQKYVYDEEDPIKQEIEKIFYIPKEDKIIALTNDQVLTYYSLRINEEKKSPELKRMYSLCLYNDEIIDLRYLRNQEDNIVMCSNSELVKIVDLSTQRNKLLTGHEDIVIAVDVFEDFFVTGSKDKTCRVWKHVELGNGESTYKCIAIYEGHNMSITSLSIEPKKGTYFVSSSQDSSIKKWNLGEALSLDYNSDPSKFPIKINEAQVSEVAHQKYINVVRVSPGEKNKVVATASHDRSIKIWSAHAFELKATLKGHKRGIWDVAFSPYERILASVSSDKTVKLWNISSGQCLNTLEGHLSSTVKVLWINEGLQLFSASADGACKIWNIKKSTCVNTFDEHDDKIWSMDSYGDKLITGGSDSKLIEWKDVTQEVEEEEYKEKAERSKEEHILSSMIYEGKYKDAAIQAFKLKKNRDLFKVIEMILDQTKDSSIETNSDPVMCILSNEEKFESQFQGIQVHDITHGSNKAAELVVKEVVQEMLKIDSMRLLEIIRDLNVHQKYCRIAQILLFQIFKLYGLTKFIDFIEAQFKARNEELIKTDPESSKITSKKGMISTIQNYLSIISFYNQKHMERIQRSQKEGYLVNFVVSKFTLDEEKTKLQKDFRETEGLKLKKRQLKALEKESDDE</sequence>
<keyword evidence="2 5" id="KW-0853">WD repeat</keyword>
<dbReference type="AlphaFoldDB" id="A0AAD2D8V8"/>
<dbReference type="InterPro" id="IPR020472">
    <property type="entry name" value="WD40_PAC1"/>
</dbReference>
<dbReference type="GO" id="GO:0000480">
    <property type="term" value="P:endonucleolytic cleavage in 5'-ETS of tricistronic rRNA transcript (SSU-rRNA, 5.8S rRNA, LSU-rRNA)"/>
    <property type="evidence" value="ECO:0007669"/>
    <property type="project" value="TreeGrafter"/>
</dbReference>
<evidence type="ECO:0000256" key="2">
    <source>
        <dbReference type="ARBA" id="ARBA00022574"/>
    </source>
</evidence>
<dbReference type="InterPro" id="IPR001680">
    <property type="entry name" value="WD40_rpt"/>
</dbReference>